<gene>
    <name evidence="14 16" type="primary">atpE</name>
    <name evidence="16" type="ORF">ERS852470_03184</name>
</gene>
<keyword evidence="5 14" id="KW-0138">CF(0)</keyword>
<keyword evidence="12 14" id="KW-0066">ATP synthesis</keyword>
<dbReference type="OrthoDB" id="9810379at2"/>
<evidence type="ECO:0000256" key="9">
    <source>
        <dbReference type="ARBA" id="ARBA00023065"/>
    </source>
</evidence>
<comment type="function">
    <text evidence="14">Key component of the F(0) channel; it plays a direct role in translocation across the membrane. A homomeric c-ring of between 10-14 subunits forms the central stalk rotor element with the F(1) delta and epsilon subunits.</text>
</comment>
<evidence type="ECO:0000256" key="1">
    <source>
        <dbReference type="ARBA" id="ARBA00004651"/>
    </source>
</evidence>
<dbReference type="RefSeq" id="WP_042399498.1">
    <property type="nucleotide sequence ID" value="NZ_CYYT01000018.1"/>
</dbReference>
<comment type="function">
    <text evidence="13 14">F(1)F(0) ATP synthase produces ATP from ADP in the presence of a proton or sodium gradient. F-type ATPases consist of two structural domains, F(1) containing the extramembraneous catalytic core and F(0) containing the membrane proton channel, linked together by a central stalk and a peripheral stalk. During catalysis, ATP synthesis in the catalytic domain of F(1) is coupled via a rotary mechanism of the central stalk subunits to proton translocation.</text>
</comment>
<dbReference type="PROSITE" id="PS00605">
    <property type="entry name" value="ATPASE_C"/>
    <property type="match status" value="1"/>
</dbReference>
<protein>
    <recommendedName>
        <fullName evidence="14">ATP synthase subunit c</fullName>
    </recommendedName>
    <alternativeName>
        <fullName evidence="14">ATP synthase F(0) sector subunit c</fullName>
    </alternativeName>
    <alternativeName>
        <fullName evidence="14">F-type ATPase subunit c</fullName>
        <shortName evidence="14">F-ATPase subunit c</shortName>
    </alternativeName>
    <alternativeName>
        <fullName evidence="14">Lipid-binding protein</fullName>
    </alternativeName>
</protein>
<dbReference type="GO" id="GO:0008289">
    <property type="term" value="F:lipid binding"/>
    <property type="evidence" value="ECO:0007669"/>
    <property type="project" value="UniProtKB-KW"/>
</dbReference>
<comment type="subcellular location">
    <subcellularLocation>
        <location evidence="1 14">Cell membrane</location>
        <topology evidence="1 14">Multi-pass membrane protein</topology>
    </subcellularLocation>
</comment>
<evidence type="ECO:0000256" key="14">
    <source>
        <dbReference type="HAMAP-Rule" id="MF_01396"/>
    </source>
</evidence>
<dbReference type="PRINTS" id="PR00124">
    <property type="entry name" value="ATPASEC"/>
</dbReference>
<dbReference type="GO" id="GO:0045259">
    <property type="term" value="C:proton-transporting ATP synthase complex"/>
    <property type="evidence" value="ECO:0007669"/>
    <property type="project" value="UniProtKB-KW"/>
</dbReference>
<dbReference type="GeneID" id="83012349"/>
<dbReference type="SUPFAM" id="SSF81333">
    <property type="entry name" value="F1F0 ATP synthase subunit C"/>
    <property type="match status" value="1"/>
</dbReference>
<reference evidence="16 17" key="1">
    <citation type="submission" date="2015-09" db="EMBL/GenBank/DDBJ databases">
        <authorList>
            <consortium name="Pathogen Informatics"/>
        </authorList>
    </citation>
    <scope>NUCLEOTIDE SEQUENCE [LARGE SCALE GENOMIC DNA]</scope>
    <source>
        <strain evidence="16 17">2789STDY5834855</strain>
    </source>
</reference>
<evidence type="ECO:0000256" key="7">
    <source>
        <dbReference type="ARBA" id="ARBA00022781"/>
    </source>
</evidence>
<keyword evidence="3 14" id="KW-0813">Transport</keyword>
<dbReference type="InterPro" id="IPR000454">
    <property type="entry name" value="ATP_synth_F0_csu"/>
</dbReference>
<comment type="caution">
    <text evidence="14">Lacks conserved residue(s) required for the propagation of feature annotation.</text>
</comment>
<keyword evidence="10 14" id="KW-0446">Lipid-binding</keyword>
<evidence type="ECO:0000256" key="10">
    <source>
        <dbReference type="ARBA" id="ARBA00023121"/>
    </source>
</evidence>
<dbReference type="InterPro" id="IPR020537">
    <property type="entry name" value="ATP_synth_F0_csu_DDCD_BS"/>
</dbReference>
<dbReference type="NCBIfam" id="TIGR01260">
    <property type="entry name" value="ATP_synt_c"/>
    <property type="match status" value="1"/>
</dbReference>
<keyword evidence="7 14" id="KW-0375">Hydrogen ion transport</keyword>
<dbReference type="CDD" id="cd18184">
    <property type="entry name" value="ATP-synt_Fo_c_NaATPase"/>
    <property type="match status" value="1"/>
</dbReference>
<keyword evidence="9 14" id="KW-0406">Ion transport</keyword>
<dbReference type="Proteomes" id="UP000095558">
    <property type="component" value="Unassembled WGS sequence"/>
</dbReference>
<evidence type="ECO:0000256" key="3">
    <source>
        <dbReference type="ARBA" id="ARBA00022448"/>
    </source>
</evidence>
<evidence type="ECO:0000313" key="16">
    <source>
        <dbReference type="EMBL" id="CUO72781.1"/>
    </source>
</evidence>
<dbReference type="GO" id="GO:0005886">
    <property type="term" value="C:plasma membrane"/>
    <property type="evidence" value="ECO:0007669"/>
    <property type="project" value="UniProtKB-SubCell"/>
</dbReference>
<feature type="domain" description="V-ATPase proteolipid subunit C-like" evidence="15">
    <location>
        <begin position="9"/>
        <end position="71"/>
    </location>
</feature>
<feature type="site" description="Reversibly protonated during proton transport" evidence="14">
    <location>
        <position position="58"/>
    </location>
</feature>
<dbReference type="InterPro" id="IPR005953">
    <property type="entry name" value="ATP_synth_csu_bac/chlpt"/>
</dbReference>
<keyword evidence="4 14" id="KW-1003">Cell membrane</keyword>
<evidence type="ECO:0000256" key="5">
    <source>
        <dbReference type="ARBA" id="ARBA00022547"/>
    </source>
</evidence>
<dbReference type="GO" id="GO:0046933">
    <property type="term" value="F:proton-transporting ATP synthase activity, rotational mechanism"/>
    <property type="evidence" value="ECO:0007669"/>
    <property type="project" value="UniProtKB-UniRule"/>
</dbReference>
<evidence type="ECO:0000256" key="2">
    <source>
        <dbReference type="ARBA" id="ARBA00006704"/>
    </source>
</evidence>
<evidence type="ECO:0000256" key="12">
    <source>
        <dbReference type="ARBA" id="ARBA00023310"/>
    </source>
</evidence>
<name>A0A174HET1_9CLOT</name>
<dbReference type="AlphaFoldDB" id="A0A174HET1"/>
<keyword evidence="8 14" id="KW-1133">Transmembrane helix</keyword>
<accession>A0A174HET1</accession>
<proteinExistence type="inferred from homology"/>
<evidence type="ECO:0000256" key="8">
    <source>
        <dbReference type="ARBA" id="ARBA00022989"/>
    </source>
</evidence>
<evidence type="ECO:0000256" key="13">
    <source>
        <dbReference type="ARBA" id="ARBA00025198"/>
    </source>
</evidence>
<keyword evidence="11 14" id="KW-0472">Membrane</keyword>
<dbReference type="FunFam" id="1.20.20.10:FF:000002">
    <property type="entry name" value="ATP synthase subunit c"/>
    <property type="match status" value="1"/>
</dbReference>
<evidence type="ECO:0000256" key="4">
    <source>
        <dbReference type="ARBA" id="ARBA00022475"/>
    </source>
</evidence>
<evidence type="ECO:0000313" key="17">
    <source>
        <dbReference type="Proteomes" id="UP000095558"/>
    </source>
</evidence>
<sequence length="77" mass="7483">MNEIGMRALGAGIAVLVGLGAGIGIGNATGKAVEGVARNPEATGKITTTLVIGSAFAEATAIYGLLVSILLIFVGVA</sequence>
<dbReference type="HAMAP" id="MF_01396">
    <property type="entry name" value="ATP_synth_c_bact"/>
    <property type="match status" value="1"/>
</dbReference>
<dbReference type="InterPro" id="IPR002379">
    <property type="entry name" value="ATPase_proteolipid_c-like_dom"/>
</dbReference>
<comment type="similarity">
    <text evidence="2 14">Belongs to the ATPase C chain family.</text>
</comment>
<organism evidence="16 17">
    <name type="scientific">Clostridium disporicum</name>
    <dbReference type="NCBI Taxonomy" id="84024"/>
    <lineage>
        <taxon>Bacteria</taxon>
        <taxon>Bacillati</taxon>
        <taxon>Bacillota</taxon>
        <taxon>Clostridia</taxon>
        <taxon>Eubacteriales</taxon>
        <taxon>Clostridiaceae</taxon>
        <taxon>Clostridium</taxon>
    </lineage>
</organism>
<keyword evidence="6 14" id="KW-0812">Transmembrane</keyword>
<dbReference type="InterPro" id="IPR035921">
    <property type="entry name" value="F/V-ATP_Csub_sf"/>
</dbReference>
<evidence type="ECO:0000256" key="11">
    <source>
        <dbReference type="ARBA" id="ARBA00023136"/>
    </source>
</evidence>
<dbReference type="Gene3D" id="1.20.20.10">
    <property type="entry name" value="F1F0 ATP synthase subunit C"/>
    <property type="match status" value="1"/>
</dbReference>
<dbReference type="PANTHER" id="PTHR10031:SF0">
    <property type="entry name" value="ATPASE PROTEIN 9"/>
    <property type="match status" value="1"/>
</dbReference>
<feature type="transmembrane region" description="Helical" evidence="14">
    <location>
        <begin position="52"/>
        <end position="76"/>
    </location>
</feature>
<dbReference type="InterPro" id="IPR038662">
    <property type="entry name" value="ATP_synth_F0_csu_sf"/>
</dbReference>
<dbReference type="Pfam" id="PF00137">
    <property type="entry name" value="ATP-synt_C"/>
    <property type="match status" value="1"/>
</dbReference>
<dbReference type="GO" id="GO:0033177">
    <property type="term" value="C:proton-transporting two-sector ATPase complex, proton-transporting domain"/>
    <property type="evidence" value="ECO:0007669"/>
    <property type="project" value="InterPro"/>
</dbReference>
<dbReference type="PANTHER" id="PTHR10031">
    <property type="entry name" value="ATP SYNTHASE LIPID-BINDING PROTEIN, MITOCHONDRIAL"/>
    <property type="match status" value="1"/>
</dbReference>
<evidence type="ECO:0000259" key="15">
    <source>
        <dbReference type="Pfam" id="PF00137"/>
    </source>
</evidence>
<evidence type="ECO:0000256" key="6">
    <source>
        <dbReference type="ARBA" id="ARBA00022692"/>
    </source>
</evidence>
<dbReference type="EMBL" id="CYZV01000044">
    <property type="protein sequence ID" value="CUO72781.1"/>
    <property type="molecule type" value="Genomic_DNA"/>
</dbReference>